<organism evidence="1 2">
    <name type="scientific">Trichoderma harzianum</name>
    <name type="common">Hypocrea lixii</name>
    <dbReference type="NCBI Taxonomy" id="5544"/>
    <lineage>
        <taxon>Eukaryota</taxon>
        <taxon>Fungi</taxon>
        <taxon>Dikarya</taxon>
        <taxon>Ascomycota</taxon>
        <taxon>Pezizomycotina</taxon>
        <taxon>Sordariomycetes</taxon>
        <taxon>Hypocreomycetidae</taxon>
        <taxon>Hypocreales</taxon>
        <taxon>Hypocreaceae</taxon>
        <taxon>Trichoderma</taxon>
    </lineage>
</organism>
<evidence type="ECO:0000313" key="1">
    <source>
        <dbReference type="EMBL" id="PNP56226.1"/>
    </source>
</evidence>
<sequence>MVTASASSLDDITNDDLRGWVELVKQIRATADASIKKEEAEGMKFDQRVFDEYPFIKAPASQKAIQQQEATL</sequence>
<dbReference type="EMBL" id="MTYI01000048">
    <property type="protein sequence ID" value="PNP56226.1"/>
    <property type="molecule type" value="Genomic_DNA"/>
</dbReference>
<protein>
    <submittedName>
        <fullName evidence="1">Uncharacterized protein</fullName>
    </submittedName>
</protein>
<gene>
    <name evidence="1" type="ORF">THARTR1_03751</name>
</gene>
<proteinExistence type="predicted"/>
<comment type="caution">
    <text evidence="1">The sequence shown here is derived from an EMBL/GenBank/DDBJ whole genome shotgun (WGS) entry which is preliminary data.</text>
</comment>
<dbReference type="OrthoDB" id="2788868at2759"/>
<evidence type="ECO:0000313" key="2">
    <source>
        <dbReference type="Proteomes" id="UP000236290"/>
    </source>
</evidence>
<accession>A0A2K0UEP5</accession>
<reference evidence="1 2" key="1">
    <citation type="submission" date="2017-02" db="EMBL/GenBank/DDBJ databases">
        <title>Genomes of Trichoderma spp. with biocontrol activity.</title>
        <authorList>
            <person name="Gardiner D."/>
            <person name="Kazan K."/>
            <person name="Vos C."/>
            <person name="Harvey P."/>
        </authorList>
    </citation>
    <scope>NUCLEOTIDE SEQUENCE [LARGE SCALE GENOMIC DNA]</scope>
    <source>
        <strain evidence="1 2">Tr1</strain>
    </source>
</reference>
<dbReference type="AlphaFoldDB" id="A0A2K0UEP5"/>
<dbReference type="Proteomes" id="UP000236290">
    <property type="component" value="Unassembled WGS sequence"/>
</dbReference>
<name>A0A2K0UEP5_TRIHA</name>